<dbReference type="InterPro" id="IPR016194">
    <property type="entry name" value="SPOC-like_C_dom_sf"/>
</dbReference>
<protein>
    <submittedName>
        <fullName evidence="3">Ku protein</fullName>
    </submittedName>
</protein>
<sequence length="147" mass="16261">QGMAESNVVGIAKFVLRNKEYLAAIRPTDNVITLSTMLFADEIVPVKEIENDLPTNVELSAKELGMAKTLIDTLITKFEPEKYENEYHKQVLVMIDTKAGNDQVVATPVDTSPYFADLMSALEASMSAIKKNESKKKAPRKPKSKTA</sequence>
<evidence type="ECO:0000313" key="3">
    <source>
        <dbReference type="EMBL" id="MCC5468663.1"/>
    </source>
</evidence>
<keyword evidence="4" id="KW-1185">Reference proteome</keyword>
<feature type="non-terminal residue" evidence="3">
    <location>
        <position position="1"/>
    </location>
</feature>
<comment type="caution">
    <text evidence="3">The sequence shown here is derived from an EMBL/GenBank/DDBJ whole genome shotgun (WGS) entry which is preliminary data.</text>
</comment>
<proteinExistence type="predicted"/>
<dbReference type="EMBL" id="JAJHJB010000090">
    <property type="protein sequence ID" value="MCC5468663.1"/>
    <property type="molecule type" value="Genomic_DNA"/>
</dbReference>
<accession>A0ABS8HZS2</accession>
<evidence type="ECO:0000313" key="4">
    <source>
        <dbReference type="Proteomes" id="UP001165492"/>
    </source>
</evidence>
<evidence type="ECO:0000259" key="2">
    <source>
        <dbReference type="Pfam" id="PF02735"/>
    </source>
</evidence>
<dbReference type="InterPro" id="IPR009187">
    <property type="entry name" value="Prok_Ku"/>
</dbReference>
<feature type="domain" description="Ku" evidence="2">
    <location>
        <begin position="2"/>
        <end position="64"/>
    </location>
</feature>
<gene>
    <name evidence="3" type="ORF">LMF89_25335</name>
</gene>
<dbReference type="Proteomes" id="UP001165492">
    <property type="component" value="Unassembled WGS sequence"/>
</dbReference>
<dbReference type="PANTHER" id="PTHR41251:SF1">
    <property type="entry name" value="NON-HOMOLOGOUS END JOINING PROTEIN KU"/>
    <property type="match status" value="1"/>
</dbReference>
<keyword evidence="1" id="KW-0238">DNA-binding</keyword>
<dbReference type="SUPFAM" id="SSF100939">
    <property type="entry name" value="SPOC domain-like"/>
    <property type="match status" value="1"/>
</dbReference>
<evidence type="ECO:0000256" key="1">
    <source>
        <dbReference type="ARBA" id="ARBA00023125"/>
    </source>
</evidence>
<organism evidence="3 4">
    <name type="scientific">Pelosinus baikalensis</name>
    <dbReference type="NCBI Taxonomy" id="2892015"/>
    <lineage>
        <taxon>Bacteria</taxon>
        <taxon>Bacillati</taxon>
        <taxon>Bacillota</taxon>
        <taxon>Negativicutes</taxon>
        <taxon>Selenomonadales</taxon>
        <taxon>Sporomusaceae</taxon>
        <taxon>Pelosinus</taxon>
    </lineage>
</organism>
<name>A0ABS8HZS2_9FIRM</name>
<dbReference type="RefSeq" id="WP_304622627.1">
    <property type="nucleotide sequence ID" value="NZ_JAJHJB010000090.1"/>
</dbReference>
<dbReference type="PANTHER" id="PTHR41251">
    <property type="entry name" value="NON-HOMOLOGOUS END JOINING PROTEIN KU"/>
    <property type="match status" value="1"/>
</dbReference>
<dbReference type="Pfam" id="PF02735">
    <property type="entry name" value="Ku"/>
    <property type="match status" value="1"/>
</dbReference>
<reference evidence="3" key="1">
    <citation type="submission" date="2021-11" db="EMBL/GenBank/DDBJ databases">
        <title>Description of a new species Pelosinus isolated from the bottom sediments of Lake Baikal.</title>
        <authorList>
            <person name="Zakharyuk A."/>
        </authorList>
    </citation>
    <scope>NUCLEOTIDE SEQUENCE</scope>
    <source>
        <strain evidence="3">Bkl1</strain>
    </source>
</reference>
<dbReference type="InterPro" id="IPR006164">
    <property type="entry name" value="DNA_bd_Ku70/Ku80"/>
</dbReference>